<dbReference type="PROSITE" id="PS50005">
    <property type="entry name" value="TPR"/>
    <property type="match status" value="1"/>
</dbReference>
<feature type="repeat" description="TPR" evidence="3">
    <location>
        <begin position="235"/>
        <end position="268"/>
    </location>
</feature>
<evidence type="ECO:0000256" key="1">
    <source>
        <dbReference type="ARBA" id="ARBA00022737"/>
    </source>
</evidence>
<evidence type="ECO:0008006" key="7">
    <source>
        <dbReference type="Google" id="ProtNLM"/>
    </source>
</evidence>
<gene>
    <name evidence="5" type="ORF">ACFQBM_06485</name>
</gene>
<dbReference type="RefSeq" id="WP_193189647.1">
    <property type="nucleotide sequence ID" value="NZ_JACZFR010000007.1"/>
</dbReference>
<evidence type="ECO:0000313" key="5">
    <source>
        <dbReference type="EMBL" id="MFC6632916.1"/>
    </source>
</evidence>
<dbReference type="InterPro" id="IPR051685">
    <property type="entry name" value="Ycf3/AcsC/BcsC/TPR_MFPF"/>
</dbReference>
<organism evidence="5 6">
    <name type="scientific">Microbulbifer taiwanensis</name>
    <dbReference type="NCBI Taxonomy" id="986746"/>
    <lineage>
        <taxon>Bacteria</taxon>
        <taxon>Pseudomonadati</taxon>
        <taxon>Pseudomonadota</taxon>
        <taxon>Gammaproteobacteria</taxon>
        <taxon>Cellvibrionales</taxon>
        <taxon>Microbulbiferaceae</taxon>
        <taxon>Microbulbifer</taxon>
    </lineage>
</organism>
<evidence type="ECO:0000256" key="4">
    <source>
        <dbReference type="SAM" id="Phobius"/>
    </source>
</evidence>
<proteinExistence type="predicted"/>
<evidence type="ECO:0000256" key="3">
    <source>
        <dbReference type="PROSITE-ProRule" id="PRU00339"/>
    </source>
</evidence>
<reference evidence="6" key="1">
    <citation type="journal article" date="2019" name="Int. J. Syst. Evol. Microbiol.">
        <title>The Global Catalogue of Microorganisms (GCM) 10K type strain sequencing project: providing services to taxonomists for standard genome sequencing and annotation.</title>
        <authorList>
            <consortium name="The Broad Institute Genomics Platform"/>
            <consortium name="The Broad Institute Genome Sequencing Center for Infectious Disease"/>
            <person name="Wu L."/>
            <person name="Ma J."/>
        </authorList>
    </citation>
    <scope>NUCLEOTIDE SEQUENCE [LARGE SCALE GENOMIC DNA]</scope>
    <source>
        <strain evidence="6">CGMCC 1.13718</strain>
    </source>
</reference>
<dbReference type="PANTHER" id="PTHR44943">
    <property type="entry name" value="CELLULOSE SYNTHASE OPERON PROTEIN C"/>
    <property type="match status" value="1"/>
</dbReference>
<evidence type="ECO:0000256" key="2">
    <source>
        <dbReference type="ARBA" id="ARBA00022803"/>
    </source>
</evidence>
<keyword evidence="6" id="KW-1185">Reference proteome</keyword>
<keyword evidence="4" id="KW-0472">Membrane</keyword>
<keyword evidence="1" id="KW-0677">Repeat</keyword>
<name>A0ABW1YJK7_9GAMM</name>
<keyword evidence="4" id="KW-1133">Transmembrane helix</keyword>
<dbReference type="PANTHER" id="PTHR44943:SF8">
    <property type="entry name" value="TPR REPEAT-CONTAINING PROTEIN MJ0263"/>
    <property type="match status" value="1"/>
</dbReference>
<dbReference type="InterPro" id="IPR011990">
    <property type="entry name" value="TPR-like_helical_dom_sf"/>
</dbReference>
<protein>
    <recommendedName>
        <fullName evidence="7">Tetratricopeptide repeat protein</fullName>
    </recommendedName>
</protein>
<dbReference type="SUPFAM" id="SSF48452">
    <property type="entry name" value="TPR-like"/>
    <property type="match status" value="1"/>
</dbReference>
<dbReference type="SMART" id="SM00028">
    <property type="entry name" value="TPR"/>
    <property type="match status" value="3"/>
</dbReference>
<feature type="transmembrane region" description="Helical" evidence="4">
    <location>
        <begin position="21"/>
        <end position="39"/>
    </location>
</feature>
<accession>A0ABW1YJK7</accession>
<keyword evidence="2 3" id="KW-0802">TPR repeat</keyword>
<keyword evidence="4" id="KW-0812">Transmembrane</keyword>
<dbReference type="EMBL" id="JBHSVR010000001">
    <property type="protein sequence ID" value="MFC6632916.1"/>
    <property type="molecule type" value="Genomic_DNA"/>
</dbReference>
<dbReference type="InterPro" id="IPR019734">
    <property type="entry name" value="TPR_rpt"/>
</dbReference>
<dbReference type="Proteomes" id="UP001596425">
    <property type="component" value="Unassembled WGS sequence"/>
</dbReference>
<comment type="caution">
    <text evidence="5">The sequence shown here is derived from an EMBL/GenBank/DDBJ whole genome shotgun (WGS) entry which is preliminary data.</text>
</comment>
<evidence type="ECO:0000313" key="6">
    <source>
        <dbReference type="Proteomes" id="UP001596425"/>
    </source>
</evidence>
<sequence length="289" mass="32934">MAHILLCNNAAGSFSGNLMRFFMVMAISTILAMAMFSPASHASSTFEDAYFRLEANVFDRNLLGEVVEELNLSTDGLDKDPWIYLCASMATLVSGYRIGDWYSEKTFAPGAAERALDLAEKAKSVAPDLSQAHAHYARILIIQRKYKMAWESLGKAHELDPNSFYSWYFRGIIAEKMRDAGRASGYFDEAEQRVAFDHQRNLINIHRQKVARFTKDYAEQEKLLKQNIENSPNKSTYYGNYAQFLMAHKRYEEAVEYWEKAMKIGPYPHAAQKLSEARQLLESESSSAK</sequence>
<dbReference type="Gene3D" id="1.25.40.10">
    <property type="entry name" value="Tetratricopeptide repeat domain"/>
    <property type="match status" value="2"/>
</dbReference>